<evidence type="ECO:0000313" key="2">
    <source>
        <dbReference type="Proteomes" id="UP001595645"/>
    </source>
</evidence>
<dbReference type="Proteomes" id="UP001595645">
    <property type="component" value="Unassembled WGS sequence"/>
</dbReference>
<accession>A0ABV7NWX5</accession>
<dbReference type="RefSeq" id="WP_378239536.1">
    <property type="nucleotide sequence ID" value="NZ_JBHRWK010000020.1"/>
</dbReference>
<dbReference type="EMBL" id="JBHRWK010000020">
    <property type="protein sequence ID" value="MFC3450801.1"/>
    <property type="molecule type" value="Genomic_DNA"/>
</dbReference>
<name>A0ABV7NWX5_9PSEU</name>
<keyword evidence="2" id="KW-1185">Reference proteome</keyword>
<protein>
    <submittedName>
        <fullName evidence="1">Uncharacterized protein</fullName>
    </submittedName>
</protein>
<organism evidence="1 2">
    <name type="scientific">Amycolatopsis speibonae</name>
    <dbReference type="NCBI Taxonomy" id="1450224"/>
    <lineage>
        <taxon>Bacteria</taxon>
        <taxon>Bacillati</taxon>
        <taxon>Actinomycetota</taxon>
        <taxon>Actinomycetes</taxon>
        <taxon>Pseudonocardiales</taxon>
        <taxon>Pseudonocardiaceae</taxon>
        <taxon>Amycolatopsis</taxon>
    </lineage>
</organism>
<comment type="caution">
    <text evidence="1">The sequence shown here is derived from an EMBL/GenBank/DDBJ whole genome shotgun (WGS) entry which is preliminary data.</text>
</comment>
<evidence type="ECO:0000313" key="1">
    <source>
        <dbReference type="EMBL" id="MFC3450801.1"/>
    </source>
</evidence>
<gene>
    <name evidence="1" type="ORF">ACFOSH_15310</name>
</gene>
<sequence>MADLQRRYVSLHLKLDEGGIDIQSAMRLSRQYDDTARRLRNRSSSGAEALTAYGLL</sequence>
<reference evidence="2" key="1">
    <citation type="journal article" date="2019" name="Int. J. Syst. Evol. Microbiol.">
        <title>The Global Catalogue of Microorganisms (GCM) 10K type strain sequencing project: providing services to taxonomists for standard genome sequencing and annotation.</title>
        <authorList>
            <consortium name="The Broad Institute Genomics Platform"/>
            <consortium name="The Broad Institute Genome Sequencing Center for Infectious Disease"/>
            <person name="Wu L."/>
            <person name="Ma J."/>
        </authorList>
    </citation>
    <scope>NUCLEOTIDE SEQUENCE [LARGE SCALE GENOMIC DNA]</scope>
    <source>
        <strain evidence="2">CGMCC 4.7676</strain>
    </source>
</reference>
<proteinExistence type="predicted"/>